<feature type="signal peptide" evidence="1">
    <location>
        <begin position="1"/>
        <end position="18"/>
    </location>
</feature>
<reference evidence="4" key="1">
    <citation type="journal article" date="2019" name="Int. J. Syst. Evol. Microbiol.">
        <title>The Global Catalogue of Microorganisms (GCM) 10K type strain sequencing project: providing services to taxonomists for standard genome sequencing and annotation.</title>
        <authorList>
            <consortium name="The Broad Institute Genomics Platform"/>
            <consortium name="The Broad Institute Genome Sequencing Center for Infectious Disease"/>
            <person name="Wu L."/>
            <person name="Ma J."/>
        </authorList>
    </citation>
    <scope>NUCLEOTIDE SEQUENCE [LARGE SCALE GENOMIC DNA]</scope>
    <source>
        <strain evidence="4">CCUG 63682</strain>
    </source>
</reference>
<dbReference type="PROSITE" id="PS51257">
    <property type="entry name" value="PROKAR_LIPOPROTEIN"/>
    <property type="match status" value="1"/>
</dbReference>
<dbReference type="Pfam" id="PF13924">
    <property type="entry name" value="Lipocalin_5"/>
    <property type="match status" value="1"/>
</dbReference>
<evidence type="ECO:0000313" key="4">
    <source>
        <dbReference type="Proteomes" id="UP001595953"/>
    </source>
</evidence>
<name>A0ABV9N2G0_9FLAO</name>
<organism evidence="3 4">
    <name type="scientific">Geojedonia litorea</name>
    <dbReference type="NCBI Taxonomy" id="1268269"/>
    <lineage>
        <taxon>Bacteria</taxon>
        <taxon>Pseudomonadati</taxon>
        <taxon>Bacteroidota</taxon>
        <taxon>Flavobacteriia</taxon>
        <taxon>Flavobacteriales</taxon>
        <taxon>Flavobacteriaceae</taxon>
        <taxon>Geojedonia</taxon>
    </lineage>
</organism>
<protein>
    <recommendedName>
        <fullName evidence="2">Lipocalin-like domain-containing protein</fullName>
    </recommendedName>
</protein>
<evidence type="ECO:0000256" key="1">
    <source>
        <dbReference type="SAM" id="SignalP"/>
    </source>
</evidence>
<evidence type="ECO:0000259" key="2">
    <source>
        <dbReference type="Pfam" id="PF13924"/>
    </source>
</evidence>
<accession>A0ABV9N2G0</accession>
<evidence type="ECO:0000313" key="3">
    <source>
        <dbReference type="EMBL" id="MFC4720943.1"/>
    </source>
</evidence>
<gene>
    <name evidence="3" type="ORF">ACFO5O_01310</name>
</gene>
<dbReference type="EMBL" id="JBHSGP010000004">
    <property type="protein sequence ID" value="MFC4720943.1"/>
    <property type="molecule type" value="Genomic_DNA"/>
</dbReference>
<proteinExistence type="predicted"/>
<keyword evidence="1" id="KW-0732">Signal</keyword>
<dbReference type="InterPro" id="IPR024311">
    <property type="entry name" value="Lipocalin-like"/>
</dbReference>
<keyword evidence="4" id="KW-1185">Reference proteome</keyword>
<sequence>MKTRLLTLLAVALLIACADQNPSNTTPDTNAATGLNGAWQVTHMEWSNADTSIVKAPFHKSIYIYTNSYYSVAAAIGERPSAPEVKEGEAIDADYFKQVYLGYLSNAGTYSRVGDSLIHQVMVAKSPTVMNNNTRIAQHFKLDKDTLILSSADPYKVTTLRLIRLEE</sequence>
<dbReference type="RefSeq" id="WP_387960175.1">
    <property type="nucleotide sequence ID" value="NZ_JBHSGP010000004.1"/>
</dbReference>
<feature type="domain" description="Lipocalin-like" evidence="2">
    <location>
        <begin position="37"/>
        <end position="151"/>
    </location>
</feature>
<dbReference type="Proteomes" id="UP001595953">
    <property type="component" value="Unassembled WGS sequence"/>
</dbReference>
<feature type="chain" id="PRO_5046517269" description="Lipocalin-like domain-containing protein" evidence="1">
    <location>
        <begin position="19"/>
        <end position="167"/>
    </location>
</feature>
<comment type="caution">
    <text evidence="3">The sequence shown here is derived from an EMBL/GenBank/DDBJ whole genome shotgun (WGS) entry which is preliminary data.</text>
</comment>